<keyword evidence="1" id="KW-0805">Transcription regulation</keyword>
<evidence type="ECO:0000256" key="2">
    <source>
        <dbReference type="ARBA" id="ARBA00023125"/>
    </source>
</evidence>
<evidence type="ECO:0000256" key="3">
    <source>
        <dbReference type="ARBA" id="ARBA00023163"/>
    </source>
</evidence>
<comment type="caution">
    <text evidence="5">The sequence shown here is derived from an EMBL/GenBank/DDBJ whole genome shotgun (WGS) entry which is preliminary data.</text>
</comment>
<dbReference type="InterPro" id="IPR000792">
    <property type="entry name" value="Tscrpt_reg_LuxR_C"/>
</dbReference>
<keyword evidence="3" id="KW-0804">Transcription</keyword>
<dbReference type="Gene3D" id="1.10.10.10">
    <property type="entry name" value="Winged helix-like DNA-binding domain superfamily/Winged helix DNA-binding domain"/>
    <property type="match status" value="1"/>
</dbReference>
<protein>
    <submittedName>
        <fullName evidence="5">Autoinducer binding domain-containing protein</fullName>
    </submittedName>
</protein>
<dbReference type="PRINTS" id="PR00038">
    <property type="entry name" value="HTHLUXR"/>
</dbReference>
<dbReference type="SMART" id="SM00421">
    <property type="entry name" value="HTH_LUXR"/>
    <property type="match status" value="1"/>
</dbReference>
<reference evidence="5 6" key="1">
    <citation type="submission" date="2018-04" db="EMBL/GenBank/DDBJ databases">
        <title>Genomic Encyclopedia of Archaeal and Bacterial Type Strains, Phase II (KMG-II): from individual species to whole genera.</title>
        <authorList>
            <person name="Goeker M."/>
        </authorList>
    </citation>
    <scope>NUCLEOTIDE SEQUENCE [LARGE SCALE GENOMIC DNA]</scope>
    <source>
        <strain evidence="5 6">DSM 23382</strain>
    </source>
</reference>
<dbReference type="PANTHER" id="PTHR44688">
    <property type="entry name" value="DNA-BINDING TRANSCRIPTIONAL ACTIVATOR DEVR_DOSR"/>
    <property type="match status" value="1"/>
</dbReference>
<dbReference type="Proteomes" id="UP000244081">
    <property type="component" value="Unassembled WGS sequence"/>
</dbReference>
<gene>
    <name evidence="5" type="ORF">C8N35_11271</name>
</gene>
<name>A0A2T5UW61_9HYPH</name>
<keyword evidence="2" id="KW-0238">DNA-binding</keyword>
<dbReference type="EMBL" id="QAYG01000012">
    <property type="protein sequence ID" value="PTW55746.1"/>
    <property type="molecule type" value="Genomic_DNA"/>
</dbReference>
<dbReference type="PANTHER" id="PTHR44688:SF25">
    <property type="entry name" value="HTH LUXR-TYPE DOMAIN-CONTAINING PROTEIN"/>
    <property type="match status" value="1"/>
</dbReference>
<dbReference type="InterPro" id="IPR016032">
    <property type="entry name" value="Sig_transdc_resp-reg_C-effctor"/>
</dbReference>
<dbReference type="SUPFAM" id="SSF46894">
    <property type="entry name" value="C-terminal effector domain of the bipartite response regulators"/>
    <property type="match status" value="1"/>
</dbReference>
<evidence type="ECO:0000313" key="6">
    <source>
        <dbReference type="Proteomes" id="UP000244081"/>
    </source>
</evidence>
<dbReference type="SUPFAM" id="SSF75516">
    <property type="entry name" value="Pheromone-binding domain of LuxR-like quorum-sensing transcription factors"/>
    <property type="match status" value="1"/>
</dbReference>
<sequence>MDGMNDLFETSRKLNRATDPGPVLDGLETVFRHYGATHVLITGLPMPNRPIDHLVLRMSWPDKRRDGAELNGVHPSDSVLLASLSAIRPFVWKSDTGDAEHSELLEAAGGNQGDVNVLLVPVDDIAPFQATIICAGPNMEIAPEQFTGLSMLATVAFRRLIQLGVVSTDRPGDLSARERRVLELTALGKTAADIAELLKISQRTVHAHLQNAGSKLNASNKTHTVVEALRYAQIHL</sequence>
<evidence type="ECO:0000259" key="4">
    <source>
        <dbReference type="PROSITE" id="PS50043"/>
    </source>
</evidence>
<dbReference type="GO" id="GO:0006355">
    <property type="term" value="P:regulation of DNA-templated transcription"/>
    <property type="evidence" value="ECO:0007669"/>
    <property type="project" value="InterPro"/>
</dbReference>
<proteinExistence type="predicted"/>
<dbReference type="AlphaFoldDB" id="A0A2T5UW61"/>
<keyword evidence="6" id="KW-1185">Reference proteome</keyword>
<dbReference type="PROSITE" id="PS50043">
    <property type="entry name" value="HTH_LUXR_2"/>
    <property type="match status" value="1"/>
</dbReference>
<dbReference type="PROSITE" id="PS00622">
    <property type="entry name" value="HTH_LUXR_1"/>
    <property type="match status" value="1"/>
</dbReference>
<organism evidence="5 6">
    <name type="scientific">Breoghania corrubedonensis</name>
    <dbReference type="NCBI Taxonomy" id="665038"/>
    <lineage>
        <taxon>Bacteria</taxon>
        <taxon>Pseudomonadati</taxon>
        <taxon>Pseudomonadota</taxon>
        <taxon>Alphaproteobacteria</taxon>
        <taxon>Hyphomicrobiales</taxon>
        <taxon>Stappiaceae</taxon>
        <taxon>Breoghania</taxon>
    </lineage>
</organism>
<evidence type="ECO:0000313" key="5">
    <source>
        <dbReference type="EMBL" id="PTW55746.1"/>
    </source>
</evidence>
<dbReference type="Gene3D" id="3.30.450.80">
    <property type="entry name" value="Transcription factor LuxR-like, autoinducer-binding domain"/>
    <property type="match status" value="1"/>
</dbReference>
<dbReference type="CDD" id="cd06170">
    <property type="entry name" value="LuxR_C_like"/>
    <property type="match status" value="1"/>
</dbReference>
<dbReference type="InterPro" id="IPR036693">
    <property type="entry name" value="TF_LuxR_autoind-bd_dom_sf"/>
</dbReference>
<dbReference type="InterPro" id="IPR036388">
    <property type="entry name" value="WH-like_DNA-bd_sf"/>
</dbReference>
<evidence type="ECO:0000256" key="1">
    <source>
        <dbReference type="ARBA" id="ARBA00023015"/>
    </source>
</evidence>
<dbReference type="Pfam" id="PF00196">
    <property type="entry name" value="GerE"/>
    <property type="match status" value="1"/>
</dbReference>
<feature type="domain" description="HTH luxR-type" evidence="4">
    <location>
        <begin position="167"/>
        <end position="232"/>
    </location>
</feature>
<accession>A0A2T5UW61</accession>
<dbReference type="GO" id="GO:0003677">
    <property type="term" value="F:DNA binding"/>
    <property type="evidence" value="ECO:0007669"/>
    <property type="project" value="UniProtKB-KW"/>
</dbReference>
<dbReference type="OrthoDB" id="3170288at2"/>